<dbReference type="RefSeq" id="XP_045155929.1">
    <property type="nucleotide sequence ID" value="XM_045299994.1"/>
</dbReference>
<protein>
    <submittedName>
        <fullName evidence="2">ATPase family AAA domain-containing protein 5</fullName>
    </submittedName>
</protein>
<accession>A0AC55DW15</accession>
<sequence>MKSAAPRPVDSGKGCKSPLEMPSNTEFKKRGKRVNLSHQLNNIPTGSDSPIEISSDDSKEEASLKSDFVEGSTSFSLHQTEVEVLAESIQDVKSQSSTVTSTHSSKKVNPKQGTTKNDFKRSRKRKHKDIIDLSESLPLAEELNLNKDGKDSKEAISSLPIELESAANDASPGDQVACLNDNTVTVSYEEFLKSHKENKVHQLADATRSGCIPSETMGDMGRSGYISDTDTCEGSPQAHFKTVTVLAQVHPAPPKKTGKIPPMFLKQKQIELENSFSDPESEQTPQKRKSNVVIQEADLELAVLDPGSSEAVKPKCSLEERQQFMKAFRQPACDALKTGVKKASDKKDLHEASSQEEGSSNSSRNIMENPTTEVSSNSESQSYTDKGSFPKEKSKKLKQKGKKTETRVMLSENREGNTQKKEITSSLQDKQNQSRLRMSLRQKRTDVFKGSALFKSKSLVCENAVKDDPLTISSPPKYNKSSRKTSTPAKEVKVIHSKPEPEDSLKNVSTPKSARRSGRSSSTPATVDIRGSDLEDAQDYTPIKASTPKAASLPGKHNLYTAELIMISSDSESPIRMKFTRISTPKKSKKKYKKRSKKSEATDGDFTLQTRKASRASKNISKAKRLIEKAKAVHMSKSKAADEMAAPLRRSSRQQALTERKTLSEPEDSVIRIDSSPTSFKQSEKNQKKLKCLNDVLGKNLSQLPKKVPGKVKVAPLFLARKAKQRADPIFEFDDSSQDTSEKSQDCDVQLKAKREFLMSGLPDLLKRQIAKKAAALDAYHTASTGFQRVVHVQQKEDGCLLWHLTPPSCPLLTNLKELNPRIVDVSRCAIGLGEFSTLNSNLKSNHSAVVLMATRKAFTEEIRNALLEEIRWSNPGFSLKNYFPLLLKKQSEPVALSERLSKQEPDVNQKEAKRKRTETENRKSKRKKPNDSSDSPQKLSGKPEELDQRNKSSEIKLDSSKESAVEDTLWTEKYQPQNSSELIGNELVIKKLHSWLKDWKRRTELEERQNLKGKRDENPEALSDSTDFKGSSDEEESQLCNTVLLTGPTGVGKTAAVYACAQELGFKIFEVNASSQRSGRQILSQLKEATQSHQVDKQGGNSQKPCFFNSYNIGKSPKKFSSPKKVVTSPRKIPPSSPKSSGPKRVLPPQTLANYFKVSSKQKNNEEIAALQENNKGIKSFEQKPIIQTKTITNSNKEFGAEELNRKNATSLILFEEVDIIFDEDAGFLNAVKTFMATTKRPVILTTSDPTFSLMFDGCFEEIKFSTPSARNVASYLQMICLTENFRTDAKDLITFLTANTCDIRKSILYLQFWIKSGGGFLEERPLFLYGGNGRNGQPVGSENAADSKKHSKNSKKNPTDLPKCDTGCVETLFGLKNIFLASEDVFSFLKHKITTKEEWHKLIQLLTEFQTRSVDFLYSNLEFTLPLPVEAIPETHSLCGLSETVGASPAVDSGTRLAGNHSEGQQPSKKSHKKRRKKKMVLLDDSDLFDNNADFSRESISLPPASVSGADERKDKDGENTPETRKRNACLDSDHDGISRSPQTPAEKECSALVSHCLNSLTEFMDNMSFLDALLPEVKGQSEGGKHDFSWTKGKVKNGLCDAFTPGSNEDGWPPQRSAELRAVVEALCFTECSSAIAKAMEASLHSCKNFGRDPTRALTLDVSKQRTHVYFSQSAADLDSAQKRIAVVKSVFSSRSLLNLSNRQAGVIEYLPTLRSICRTEKLKEQGKSKRRFLHYFEGIHLDISKETMAALAADFP</sequence>
<reference evidence="2" key="1">
    <citation type="submission" date="2025-08" db="UniProtKB">
        <authorList>
            <consortium name="RefSeq"/>
        </authorList>
    </citation>
    <scope>IDENTIFICATION</scope>
</reference>
<evidence type="ECO:0000313" key="2">
    <source>
        <dbReference type="RefSeq" id="XP_045155929.1"/>
    </source>
</evidence>
<name>A0AC55DW15_ECHTE</name>
<evidence type="ECO:0000313" key="1">
    <source>
        <dbReference type="Proteomes" id="UP000694863"/>
    </source>
</evidence>
<keyword evidence="1" id="KW-1185">Reference proteome</keyword>
<proteinExistence type="predicted"/>
<dbReference type="Proteomes" id="UP000694863">
    <property type="component" value="Unplaced"/>
</dbReference>
<organism evidence="1 2">
    <name type="scientific">Echinops telfairi</name>
    <name type="common">Lesser hedgehog tenrec</name>
    <dbReference type="NCBI Taxonomy" id="9371"/>
    <lineage>
        <taxon>Eukaryota</taxon>
        <taxon>Metazoa</taxon>
        <taxon>Chordata</taxon>
        <taxon>Craniata</taxon>
        <taxon>Vertebrata</taxon>
        <taxon>Euteleostomi</taxon>
        <taxon>Mammalia</taxon>
        <taxon>Eutheria</taxon>
        <taxon>Afrotheria</taxon>
        <taxon>Tenrecidae</taxon>
        <taxon>Tenrecinae</taxon>
        <taxon>Echinops</taxon>
    </lineage>
</organism>
<gene>
    <name evidence="2" type="primary">ATAD5</name>
</gene>